<feature type="region of interest" description="Disordered" evidence="7">
    <location>
        <begin position="1006"/>
        <end position="1041"/>
    </location>
</feature>
<feature type="compositionally biased region" description="Low complexity" evidence="7">
    <location>
        <begin position="703"/>
        <end position="721"/>
    </location>
</feature>
<keyword evidence="1" id="KW-0479">Metal-binding</keyword>
<proteinExistence type="predicted"/>
<feature type="region of interest" description="Disordered" evidence="7">
    <location>
        <begin position="1696"/>
        <end position="1717"/>
    </location>
</feature>
<feature type="region of interest" description="Disordered" evidence="7">
    <location>
        <begin position="542"/>
        <end position="561"/>
    </location>
</feature>
<feature type="compositionally biased region" description="Low complexity" evidence="7">
    <location>
        <begin position="893"/>
        <end position="906"/>
    </location>
</feature>
<evidence type="ECO:0000256" key="5">
    <source>
        <dbReference type="ARBA" id="ARBA00023163"/>
    </source>
</evidence>
<feature type="region of interest" description="Disordered" evidence="7">
    <location>
        <begin position="666"/>
        <end position="687"/>
    </location>
</feature>
<evidence type="ECO:0000256" key="2">
    <source>
        <dbReference type="ARBA" id="ARBA00022833"/>
    </source>
</evidence>
<dbReference type="CDD" id="cd12148">
    <property type="entry name" value="fungal_TF_MHR"/>
    <property type="match status" value="1"/>
</dbReference>
<feature type="region of interest" description="Disordered" evidence="7">
    <location>
        <begin position="1598"/>
        <end position="1619"/>
    </location>
</feature>
<keyword evidence="6" id="KW-0539">Nucleus</keyword>
<evidence type="ECO:0000256" key="6">
    <source>
        <dbReference type="ARBA" id="ARBA00023242"/>
    </source>
</evidence>
<dbReference type="Pfam" id="PF04082">
    <property type="entry name" value="Fungal_trans"/>
    <property type="match status" value="1"/>
</dbReference>
<feature type="compositionally biased region" description="Polar residues" evidence="7">
    <location>
        <begin position="108"/>
        <end position="117"/>
    </location>
</feature>
<dbReference type="OrthoDB" id="39175at2759"/>
<evidence type="ECO:0000256" key="7">
    <source>
        <dbReference type="SAM" id="MobiDB-lite"/>
    </source>
</evidence>
<dbReference type="GO" id="GO:0003677">
    <property type="term" value="F:DNA binding"/>
    <property type="evidence" value="ECO:0007669"/>
    <property type="project" value="UniProtKB-KW"/>
</dbReference>
<feature type="compositionally biased region" description="Basic and acidic residues" evidence="7">
    <location>
        <begin position="1006"/>
        <end position="1020"/>
    </location>
</feature>
<feature type="region of interest" description="Disordered" evidence="7">
    <location>
        <begin position="830"/>
        <end position="914"/>
    </location>
</feature>
<protein>
    <recommendedName>
        <fullName evidence="8">Xylanolytic transcriptional activator regulatory domain-containing protein</fullName>
    </recommendedName>
</protein>
<feature type="region of interest" description="Disordered" evidence="7">
    <location>
        <begin position="84"/>
        <end position="120"/>
    </location>
</feature>
<dbReference type="SMART" id="SM00906">
    <property type="entry name" value="Fungal_trans"/>
    <property type="match status" value="1"/>
</dbReference>
<dbReference type="PANTHER" id="PTHR31313">
    <property type="entry name" value="TY1 ENHANCER ACTIVATOR"/>
    <property type="match status" value="1"/>
</dbReference>
<name>A0A9P6QVJ2_9FUNG</name>
<keyword evidence="4" id="KW-0238">DNA-binding</keyword>
<dbReference type="InterPro" id="IPR051615">
    <property type="entry name" value="Transcr_Regulatory_Elem"/>
</dbReference>
<evidence type="ECO:0000313" key="10">
    <source>
        <dbReference type="Proteomes" id="UP000823405"/>
    </source>
</evidence>
<accession>A0A9P6QVJ2</accession>
<feature type="region of interest" description="Disordered" evidence="7">
    <location>
        <begin position="1477"/>
        <end position="1515"/>
    </location>
</feature>
<feature type="compositionally biased region" description="Basic and acidic residues" evidence="7">
    <location>
        <begin position="874"/>
        <end position="884"/>
    </location>
</feature>
<keyword evidence="2" id="KW-0862">Zinc</keyword>
<dbReference type="Proteomes" id="UP000823405">
    <property type="component" value="Unassembled WGS sequence"/>
</dbReference>
<keyword evidence="10" id="KW-1185">Reference proteome</keyword>
<dbReference type="PANTHER" id="PTHR31313:SF81">
    <property type="entry name" value="TY1 ENHANCER ACTIVATOR"/>
    <property type="match status" value="1"/>
</dbReference>
<comment type="caution">
    <text evidence="9">The sequence shown here is derived from an EMBL/GenBank/DDBJ whole genome shotgun (WGS) entry which is preliminary data.</text>
</comment>
<gene>
    <name evidence="9" type="ORF">BGZ97_003171</name>
</gene>
<organism evidence="9 10">
    <name type="scientific">Linnemannia gamsii</name>
    <dbReference type="NCBI Taxonomy" id="64522"/>
    <lineage>
        <taxon>Eukaryota</taxon>
        <taxon>Fungi</taxon>
        <taxon>Fungi incertae sedis</taxon>
        <taxon>Mucoromycota</taxon>
        <taxon>Mortierellomycotina</taxon>
        <taxon>Mortierellomycetes</taxon>
        <taxon>Mortierellales</taxon>
        <taxon>Mortierellaceae</taxon>
        <taxon>Linnemannia</taxon>
    </lineage>
</organism>
<dbReference type="GO" id="GO:0006351">
    <property type="term" value="P:DNA-templated transcription"/>
    <property type="evidence" value="ECO:0007669"/>
    <property type="project" value="InterPro"/>
</dbReference>
<evidence type="ECO:0000313" key="9">
    <source>
        <dbReference type="EMBL" id="KAG0300540.1"/>
    </source>
</evidence>
<feature type="compositionally biased region" description="Low complexity" evidence="7">
    <location>
        <begin position="93"/>
        <end position="107"/>
    </location>
</feature>
<feature type="region of interest" description="Disordered" evidence="7">
    <location>
        <begin position="399"/>
        <end position="419"/>
    </location>
</feature>
<evidence type="ECO:0000256" key="3">
    <source>
        <dbReference type="ARBA" id="ARBA00023015"/>
    </source>
</evidence>
<feature type="region of interest" description="Disordered" evidence="7">
    <location>
        <begin position="1112"/>
        <end position="1170"/>
    </location>
</feature>
<feature type="compositionally biased region" description="Basic and acidic residues" evidence="7">
    <location>
        <begin position="1134"/>
        <end position="1143"/>
    </location>
</feature>
<feature type="compositionally biased region" description="Low complexity" evidence="7">
    <location>
        <begin position="542"/>
        <end position="552"/>
    </location>
</feature>
<keyword evidence="5" id="KW-0804">Transcription</keyword>
<dbReference type="GO" id="GO:0008270">
    <property type="term" value="F:zinc ion binding"/>
    <property type="evidence" value="ECO:0007669"/>
    <property type="project" value="InterPro"/>
</dbReference>
<sequence>TYNDPTKKRGPPKGYIEAIEARLHRMEGLLGGLVKDKDPRAEIVRAELDAMAREAEMTGLKLRRSKAYEEMTYYPQRPSAAHESMAMSHRYHPSSSSSETYPSASWSGNDRNGSGSMYTPRKGSDVILRPLASDRPVHIDPLTGYMAMPRQVVPQESRLVLPSADVMDHLFDIHFRFVHPVLPMLHRKTFFDQIHGPDPPPAHLLFAVLGLASRFSDNPVFRTPQPGADRPPCTIFYERAKELIKEEYDNSQVGTVQALLLMAIQQMGFCESQRAWLYVGMAIRMAQDLGLNCELSELEQIRNPVLAEQRRRTWWSCYVVERLVCAGLGRPLSITQQHCETGFPRYDEPDTETEIGLPDGSLVGCVGIASNFVLLITLSSIQGNILQFIKARAVRNDDQRQSHEGSPLHPTLSSSSDQDRAYRVDTSPAAFASLDRSLTEWRQKLPVTLQTPTSDSPHYGLFLHMTYNTLIILLHRPEVFYSATSASLCTEAAATITEITEILMRANALTSMIISCLYAIFSAGLIHFINIPSAKRSSASSNYSSPTLSTSRPPVPTYSPASGPTALAAKTNMKRCIDALKFLSSHWVSAARRAKVLEDLLDLKKVCLKDLEVDSFQTTPLMPDWVVESIKYGQALAVPREGHDQLRQKCRSKMMAIQSLLANDEEYDRMQNRRSSSMDEAMANGDKGEESMDIAQEADRIQSLSGSSTSASSSPHMSRTSQSQKQSYSFGSDPMMLISTATFGPSGAQHPVPEGNTMDIEGLGDLRSFTPMTLTTLGYSSSAASSTASPATSGYARHGSITSLTARSPATSLTSASKATMLDPFSMPSSITFPEASHGRQSSYGSGVDPMEGMGSGSGTQHTMTGGSPGGSIFRRDGQDDKNRIPSSFQRMSLAGGSSPSHSSSCGDEHEQDEHDVVWSDMPPTLGLDEWMAYIGALMMRWLASGETKIQANTEKIRQRQHFDRQRRQAMATYDRDLQQRSSVIADDVKVQHYSSLTAKHRKPGFMEERPSRPVVKNETDGSVTAAKAHGNQHSRRHGPASTEVFLSVASFASGQSTRGDTDLVARNFDLNTGEYDAARKLCIDMLASPSFDCIGEAFHLRQSDLIEYNITPPNLTHEKRSTSTHKSSTSKISEPRDHRQGDNDEDAYMQSNSDADDKDEEDEDERLQVPAKHRAVCQELRNKGRKTDMDAGDVQAGGDSLNKIQTSEQPVKKHHLTAEHHTVNPIDGNGCSGSDMLPGSKTSLQAADLSAVVRDASAPVLADSSAPIENTIPIVQRTQPQAEASSQTRTLPSVNIEVNGSQEPYFNVPQEMESRSLEPQDAEVASLTFPCMYVREAGPHAKEVNPAVVDETAPRPAELPTIDQSAIATQPTILPTPDIMPSTAHATERTVAAPQLMEMLSPTEGQRTESPASYIVSALRSANAPLSGHGSAKLHDRKHGNNIGATSVEETEQEEEHMEIYSQSVPSELDAQLYSDDEEAPYQRNNTRSRDSTLNYHNSNTHHRVGAYNNSSMSNKVNNNQEKVYVDADDISPEVSTQCTLSKQSSSISDWLPANQEQAARMSLQESIFLEERLFFQGQKQHSQSVHARANASSTYTINNNNNNYHDNDYDLRGSSLQHRSRSRSRSIHLYGQEQGQGRVSLIRLPSDPEDMNALSPTLGSQDDYSYSPGPQFLGFGGAGGEMQRVWNACELGAVADDGEEEEEDALSEWIHDDEW</sequence>
<evidence type="ECO:0000256" key="1">
    <source>
        <dbReference type="ARBA" id="ARBA00022723"/>
    </source>
</evidence>
<evidence type="ECO:0000259" key="8">
    <source>
        <dbReference type="SMART" id="SM00906"/>
    </source>
</evidence>
<reference evidence="9" key="1">
    <citation type="journal article" date="2020" name="Fungal Divers.">
        <title>Resolving the Mortierellaceae phylogeny through synthesis of multi-gene phylogenetics and phylogenomics.</title>
        <authorList>
            <person name="Vandepol N."/>
            <person name="Liber J."/>
            <person name="Desiro A."/>
            <person name="Na H."/>
            <person name="Kennedy M."/>
            <person name="Barry K."/>
            <person name="Grigoriev I.V."/>
            <person name="Miller A.N."/>
            <person name="O'Donnell K."/>
            <person name="Stajich J.E."/>
            <person name="Bonito G."/>
        </authorList>
    </citation>
    <scope>NUCLEOTIDE SEQUENCE</scope>
    <source>
        <strain evidence="9">NVP60</strain>
    </source>
</reference>
<feature type="non-terminal residue" evidence="9">
    <location>
        <position position="1"/>
    </location>
</feature>
<dbReference type="InterPro" id="IPR007219">
    <property type="entry name" value="XnlR_reg_dom"/>
</dbReference>
<keyword evidence="3" id="KW-0805">Transcription regulation</keyword>
<dbReference type="EMBL" id="JAAAIN010001739">
    <property type="protein sequence ID" value="KAG0300540.1"/>
    <property type="molecule type" value="Genomic_DNA"/>
</dbReference>
<feature type="domain" description="Xylanolytic transcriptional activator regulatory" evidence="8">
    <location>
        <begin position="275"/>
        <end position="350"/>
    </location>
</feature>
<feature type="compositionally biased region" description="Acidic residues" evidence="7">
    <location>
        <begin position="1155"/>
        <end position="1166"/>
    </location>
</feature>
<feature type="region of interest" description="Disordered" evidence="7">
    <location>
        <begin position="699"/>
        <end position="764"/>
    </location>
</feature>
<evidence type="ECO:0000256" key="4">
    <source>
        <dbReference type="ARBA" id="ARBA00023125"/>
    </source>
</evidence>
<feature type="compositionally biased region" description="Acidic residues" evidence="7">
    <location>
        <begin position="1698"/>
        <end position="1710"/>
    </location>
</feature>